<evidence type="ECO:0000313" key="3">
    <source>
        <dbReference type="Proteomes" id="UP001271792"/>
    </source>
</evidence>
<sequence length="198" mass="23537">MSVDWGNVPAWLGAGSLLVAFSVFIRDRNERERAQVDRIGIWATTEWERKAPTDQDRVENCKVNFFIRNSTDLPVDVIQVAYELHNRWMVTDHEQSYPDLPVWSFEPGTDVLKIFIERMRIPPGDTKTWSQDFNFAHLAPDSAVQPEWFRGLDCRVKWALLIDNAGRRWEVSPSRGKRSKRVRWYSRRREYQPRDWDR</sequence>
<evidence type="ECO:0000256" key="1">
    <source>
        <dbReference type="SAM" id="Phobius"/>
    </source>
</evidence>
<keyword evidence="1" id="KW-0472">Membrane</keyword>
<comment type="caution">
    <text evidence="2">The sequence shown here is derived from an EMBL/GenBank/DDBJ whole genome shotgun (WGS) entry which is preliminary data.</text>
</comment>
<reference evidence="2 3" key="2">
    <citation type="submission" date="2023-11" db="EMBL/GenBank/DDBJ databases">
        <authorList>
            <person name="Lara A.C."/>
            <person name="Chronakova A."/>
        </authorList>
    </citation>
    <scope>NUCLEOTIDE SEQUENCE [LARGE SCALE GENOMIC DNA]</scope>
    <source>
        <strain evidence="2 3">BCCO 10_0798</strain>
    </source>
</reference>
<accession>A0ABU4U3L2</accession>
<gene>
    <name evidence="2" type="ORF">SK571_37815</name>
</gene>
<dbReference type="RefSeq" id="WP_319988918.1">
    <property type="nucleotide sequence ID" value="NZ_JAXAVV010000026.1"/>
</dbReference>
<organism evidence="2 3">
    <name type="scientific">Lentzea kristufekii</name>
    <dbReference type="NCBI Taxonomy" id="3095430"/>
    <lineage>
        <taxon>Bacteria</taxon>
        <taxon>Bacillati</taxon>
        <taxon>Actinomycetota</taxon>
        <taxon>Actinomycetes</taxon>
        <taxon>Pseudonocardiales</taxon>
        <taxon>Pseudonocardiaceae</taxon>
        <taxon>Lentzea</taxon>
    </lineage>
</organism>
<keyword evidence="1" id="KW-0812">Transmembrane</keyword>
<protein>
    <submittedName>
        <fullName evidence="2">Uncharacterized protein</fullName>
    </submittedName>
</protein>
<reference evidence="2 3" key="1">
    <citation type="submission" date="2023-11" db="EMBL/GenBank/DDBJ databases">
        <title>Lentzea sokolovensis, sp. nov., Lentzea kristufkii, sp. nov., and Lentzea miocenensis, sp. nov., rare actinobacteria from Sokolov Coal Basin, Miocene lacustrine sediment, Czech Republic.</title>
        <authorList>
            <person name="Lara A."/>
            <person name="Kotroba L."/>
            <person name="Nouioui I."/>
            <person name="Neumann-Schaal M."/>
            <person name="Mast Y."/>
            <person name="Chronakova A."/>
        </authorList>
    </citation>
    <scope>NUCLEOTIDE SEQUENCE [LARGE SCALE GENOMIC DNA]</scope>
    <source>
        <strain evidence="2 3">BCCO 10_0798</strain>
    </source>
</reference>
<dbReference type="Proteomes" id="UP001271792">
    <property type="component" value="Unassembled WGS sequence"/>
</dbReference>
<name>A0ABU4U3L2_9PSEU</name>
<proteinExistence type="predicted"/>
<keyword evidence="3" id="KW-1185">Reference proteome</keyword>
<dbReference type="EMBL" id="JAXAVV010000026">
    <property type="protein sequence ID" value="MDX8055163.1"/>
    <property type="molecule type" value="Genomic_DNA"/>
</dbReference>
<feature type="transmembrane region" description="Helical" evidence="1">
    <location>
        <begin position="6"/>
        <end position="25"/>
    </location>
</feature>
<keyword evidence="1" id="KW-1133">Transmembrane helix</keyword>
<evidence type="ECO:0000313" key="2">
    <source>
        <dbReference type="EMBL" id="MDX8055163.1"/>
    </source>
</evidence>